<organism evidence="1">
    <name type="scientific">Pseudomonas phage KV2023</name>
    <dbReference type="NCBI Taxonomy" id="3234047"/>
    <lineage>
        <taxon>Viruses</taxon>
        <taxon>Duplodnaviria</taxon>
        <taxon>Heunggongvirae</taxon>
        <taxon>Uroviricota</taxon>
        <taxon>Caudoviricetes</taxon>
        <taxon>Bruynoghevirus</taxon>
    </lineage>
</organism>
<reference evidence="1" key="1">
    <citation type="submission" date="2024-06" db="EMBL/GenBank/DDBJ databases">
        <authorList>
            <person name="Kandhan P."/>
            <person name="Suresh D."/>
            <person name="Suresh A."/>
            <person name="Gopikrishnan V."/>
        </authorList>
    </citation>
    <scope>NUCLEOTIDE SEQUENCE</scope>
</reference>
<evidence type="ECO:0000313" key="1">
    <source>
        <dbReference type="EMBL" id="XDJ02293.1"/>
    </source>
</evidence>
<accession>A0AB39C6Q7</accession>
<sequence length="46" mass="4908">MASLDSESLGAVDFHSPSISSWTIRKSSGRTFSRTICCAASVSTRL</sequence>
<proteinExistence type="predicted"/>
<name>A0AB39C6Q7_9CAUD</name>
<dbReference type="EMBL" id="PP949967">
    <property type="protein sequence ID" value="XDJ02293.1"/>
    <property type="molecule type" value="Genomic_DNA"/>
</dbReference>
<protein>
    <submittedName>
        <fullName evidence="1">Uncharacterized protein</fullName>
    </submittedName>
</protein>